<sequence>MNRRPPLGPEAHQASTLPDEYHLPPPIAAQEEFIAPPPGNLAPETLHAQDAQALRYWHQALHALRSALSGRRH</sequence>
<organism evidence="2 3">
    <name type="scientific">Xenophilus arseniciresistens</name>
    <dbReference type="NCBI Taxonomy" id="1283306"/>
    <lineage>
        <taxon>Bacteria</taxon>
        <taxon>Pseudomonadati</taxon>
        <taxon>Pseudomonadota</taxon>
        <taxon>Betaproteobacteria</taxon>
        <taxon>Burkholderiales</taxon>
        <taxon>Comamonadaceae</taxon>
        <taxon>Xenophilus</taxon>
    </lineage>
</organism>
<evidence type="ECO:0000313" key="3">
    <source>
        <dbReference type="Proteomes" id="UP001212602"/>
    </source>
</evidence>
<dbReference type="AlphaFoldDB" id="A0AAE3N4L8"/>
<protein>
    <submittedName>
        <fullName evidence="2">Uncharacterized protein</fullName>
    </submittedName>
</protein>
<accession>A0AAE3N4L8</accession>
<dbReference type="EMBL" id="JAQIPB010000001">
    <property type="protein sequence ID" value="MDA7414818.1"/>
    <property type="molecule type" value="Genomic_DNA"/>
</dbReference>
<gene>
    <name evidence="2" type="ORF">PGB34_00445</name>
</gene>
<reference evidence="2" key="1">
    <citation type="submission" date="2023-01" db="EMBL/GenBank/DDBJ databases">
        <title>Xenophilus mangrovi sp. nov., isolated from soil of Mangrove nature reserve.</title>
        <authorList>
            <person name="Xu S."/>
            <person name="Liu Z."/>
            <person name="Xu Y."/>
        </authorList>
    </citation>
    <scope>NUCLEOTIDE SEQUENCE</scope>
    <source>
        <strain evidence="2">YW8</strain>
    </source>
</reference>
<evidence type="ECO:0000256" key="1">
    <source>
        <dbReference type="SAM" id="MobiDB-lite"/>
    </source>
</evidence>
<proteinExistence type="predicted"/>
<feature type="region of interest" description="Disordered" evidence="1">
    <location>
        <begin position="1"/>
        <end position="40"/>
    </location>
</feature>
<dbReference type="RefSeq" id="WP_271426098.1">
    <property type="nucleotide sequence ID" value="NZ_JAQIPB010000001.1"/>
</dbReference>
<evidence type="ECO:0000313" key="2">
    <source>
        <dbReference type="EMBL" id="MDA7414818.1"/>
    </source>
</evidence>
<comment type="caution">
    <text evidence="2">The sequence shown here is derived from an EMBL/GenBank/DDBJ whole genome shotgun (WGS) entry which is preliminary data.</text>
</comment>
<dbReference type="Proteomes" id="UP001212602">
    <property type="component" value="Unassembled WGS sequence"/>
</dbReference>
<name>A0AAE3N4L8_9BURK</name>
<keyword evidence="3" id="KW-1185">Reference proteome</keyword>